<proteinExistence type="predicted"/>
<dbReference type="HOGENOM" id="CLU_950301_0_0_1"/>
<keyword evidence="2" id="KW-1185">Reference proteome</keyword>
<evidence type="ECO:0000313" key="1">
    <source>
        <dbReference type="EMBL" id="ETS80216.1"/>
    </source>
</evidence>
<dbReference type="EMBL" id="KI912113">
    <property type="protein sequence ID" value="ETS80216.1"/>
    <property type="molecule type" value="Genomic_DNA"/>
</dbReference>
<dbReference type="InParanoid" id="W3X4X1"/>
<dbReference type="AlphaFoldDB" id="W3X4X1"/>
<sequence length="293" mass="33374">MEISSQTTCSQPWTYVAGRRKPRNPLKAGSTFNANKFYAKALILQWKTQQMSPDSVPATKSSRFPVMLDAGDEVKQLLYCFSLLISPERSNHCRGNSRSAGGTVTACALREQSLAKGVKKYTLYAAMNKGIGTQDEKHVLEVARWVQSRDSEISEIYQLVFDHLSSRIESYLDCISSDFDDVTVLSTYPWTEKLVELHGALSKAYDSGKERCDDWRARLDHAAEFVMENRKHANDELFCLSDSSKFTKLEQMWDEIERLSRIPIAIQCLIAFRHKIINPETFQSEQKLRAQGI</sequence>
<accession>W3X4X1</accession>
<dbReference type="RefSeq" id="XP_007834517.1">
    <property type="nucleotide sequence ID" value="XM_007836326.1"/>
</dbReference>
<evidence type="ECO:0000313" key="2">
    <source>
        <dbReference type="Proteomes" id="UP000030651"/>
    </source>
</evidence>
<organism evidence="1 2">
    <name type="scientific">Pestalotiopsis fici (strain W106-1 / CGMCC3.15140)</name>
    <dbReference type="NCBI Taxonomy" id="1229662"/>
    <lineage>
        <taxon>Eukaryota</taxon>
        <taxon>Fungi</taxon>
        <taxon>Dikarya</taxon>
        <taxon>Ascomycota</taxon>
        <taxon>Pezizomycotina</taxon>
        <taxon>Sordariomycetes</taxon>
        <taxon>Xylariomycetidae</taxon>
        <taxon>Amphisphaeriales</taxon>
        <taxon>Sporocadaceae</taxon>
        <taxon>Pestalotiopsis</taxon>
    </lineage>
</organism>
<protein>
    <submittedName>
        <fullName evidence="1">Uncharacterized protein</fullName>
    </submittedName>
</protein>
<dbReference type="GeneID" id="19272758"/>
<name>W3X4X1_PESFW</name>
<reference evidence="2" key="1">
    <citation type="journal article" date="2015" name="BMC Genomics">
        <title>Genomic and transcriptomic analysis of the endophytic fungus Pestalotiopsis fici reveals its lifestyle and high potential for synthesis of natural products.</title>
        <authorList>
            <person name="Wang X."/>
            <person name="Zhang X."/>
            <person name="Liu L."/>
            <person name="Xiang M."/>
            <person name="Wang W."/>
            <person name="Sun X."/>
            <person name="Che Y."/>
            <person name="Guo L."/>
            <person name="Liu G."/>
            <person name="Guo L."/>
            <person name="Wang C."/>
            <person name="Yin W.B."/>
            <person name="Stadler M."/>
            <person name="Zhang X."/>
            <person name="Liu X."/>
        </authorList>
    </citation>
    <scope>NUCLEOTIDE SEQUENCE [LARGE SCALE GENOMIC DNA]</scope>
    <source>
        <strain evidence="2">W106-1 / CGMCC3.15140</strain>
    </source>
</reference>
<dbReference type="KEGG" id="pfy:PFICI_07745"/>
<dbReference type="Proteomes" id="UP000030651">
    <property type="component" value="Unassembled WGS sequence"/>
</dbReference>
<gene>
    <name evidence="1" type="ORF">PFICI_07745</name>
</gene>